<keyword evidence="3" id="KW-1185">Reference proteome</keyword>
<comment type="caution">
    <text evidence="2">The sequence shown here is derived from an EMBL/GenBank/DDBJ whole genome shotgun (WGS) entry which is preliminary data.</text>
</comment>
<gene>
    <name evidence="2" type="ORF">RRG08_044759</name>
</gene>
<evidence type="ECO:0000256" key="1">
    <source>
        <dbReference type="SAM" id="MobiDB-lite"/>
    </source>
</evidence>
<name>A0AAE0ZHM4_9GAST</name>
<protein>
    <submittedName>
        <fullName evidence="2">Uncharacterized protein</fullName>
    </submittedName>
</protein>
<dbReference type="AlphaFoldDB" id="A0AAE0ZHM4"/>
<dbReference type="Proteomes" id="UP001283361">
    <property type="component" value="Unassembled WGS sequence"/>
</dbReference>
<proteinExistence type="predicted"/>
<reference evidence="2" key="1">
    <citation type="journal article" date="2023" name="G3 (Bethesda)">
        <title>A reference genome for the long-term kleptoplast-retaining sea slug Elysia crispata morphotype clarki.</title>
        <authorList>
            <person name="Eastman K.E."/>
            <person name="Pendleton A.L."/>
            <person name="Shaikh M.A."/>
            <person name="Suttiyut T."/>
            <person name="Ogas R."/>
            <person name="Tomko P."/>
            <person name="Gavelis G."/>
            <person name="Widhalm J.R."/>
            <person name="Wisecaver J.H."/>
        </authorList>
    </citation>
    <scope>NUCLEOTIDE SEQUENCE</scope>
    <source>
        <strain evidence="2">ECLA1</strain>
    </source>
</reference>
<feature type="region of interest" description="Disordered" evidence="1">
    <location>
        <begin position="161"/>
        <end position="183"/>
    </location>
</feature>
<organism evidence="2 3">
    <name type="scientific">Elysia crispata</name>
    <name type="common">lettuce slug</name>
    <dbReference type="NCBI Taxonomy" id="231223"/>
    <lineage>
        <taxon>Eukaryota</taxon>
        <taxon>Metazoa</taxon>
        <taxon>Spiralia</taxon>
        <taxon>Lophotrochozoa</taxon>
        <taxon>Mollusca</taxon>
        <taxon>Gastropoda</taxon>
        <taxon>Heterobranchia</taxon>
        <taxon>Euthyneura</taxon>
        <taxon>Panpulmonata</taxon>
        <taxon>Sacoglossa</taxon>
        <taxon>Placobranchoidea</taxon>
        <taxon>Plakobranchidae</taxon>
        <taxon>Elysia</taxon>
    </lineage>
</organism>
<sequence>MEDQDPLSKRKLVWHPVEGRNISTPADPEMSATQEAVGHFLLPAPFKREKFKNKIYEVKMFCPKYKITIASSHRLQLQDSVCRSVASNNTLGQRVSTDSTDISRSWSLLKQRLRALALLHWTPFSNIAVGKTHTYTSATWQPGGDRSGVFRETTRKIIATPKDHVDPVLRRAEEHQTPSSQNA</sequence>
<dbReference type="EMBL" id="JAWDGP010003905">
    <property type="protein sequence ID" value="KAK3769564.1"/>
    <property type="molecule type" value="Genomic_DNA"/>
</dbReference>
<feature type="compositionally biased region" description="Basic and acidic residues" evidence="1">
    <location>
        <begin position="161"/>
        <end position="176"/>
    </location>
</feature>
<accession>A0AAE0ZHM4</accession>
<evidence type="ECO:0000313" key="3">
    <source>
        <dbReference type="Proteomes" id="UP001283361"/>
    </source>
</evidence>
<evidence type="ECO:0000313" key="2">
    <source>
        <dbReference type="EMBL" id="KAK3769564.1"/>
    </source>
</evidence>